<dbReference type="EMBL" id="JABSTQ010006340">
    <property type="protein sequence ID" value="KAG0437473.1"/>
    <property type="molecule type" value="Genomic_DNA"/>
</dbReference>
<keyword evidence="2" id="KW-1185">Reference proteome</keyword>
<accession>A0AC60QP88</accession>
<organism evidence="1 2">
    <name type="scientific">Ixodes persulcatus</name>
    <name type="common">Taiga tick</name>
    <dbReference type="NCBI Taxonomy" id="34615"/>
    <lineage>
        <taxon>Eukaryota</taxon>
        <taxon>Metazoa</taxon>
        <taxon>Ecdysozoa</taxon>
        <taxon>Arthropoda</taxon>
        <taxon>Chelicerata</taxon>
        <taxon>Arachnida</taxon>
        <taxon>Acari</taxon>
        <taxon>Parasitiformes</taxon>
        <taxon>Ixodida</taxon>
        <taxon>Ixodoidea</taxon>
        <taxon>Ixodidae</taxon>
        <taxon>Ixodinae</taxon>
        <taxon>Ixodes</taxon>
    </lineage>
</organism>
<dbReference type="Proteomes" id="UP000805193">
    <property type="component" value="Unassembled WGS sequence"/>
</dbReference>
<protein>
    <submittedName>
        <fullName evidence="1">Uncharacterized protein</fullName>
    </submittedName>
</protein>
<comment type="caution">
    <text evidence="1">The sequence shown here is derived from an EMBL/GenBank/DDBJ whole genome shotgun (WGS) entry which is preliminary data.</text>
</comment>
<feature type="non-terminal residue" evidence="1">
    <location>
        <position position="1"/>
    </location>
</feature>
<reference evidence="1 2" key="1">
    <citation type="journal article" date="2020" name="Cell">
        <title>Large-Scale Comparative Analyses of Tick Genomes Elucidate Their Genetic Diversity and Vector Capacities.</title>
        <authorList>
            <consortium name="Tick Genome and Microbiome Consortium (TIGMIC)"/>
            <person name="Jia N."/>
            <person name="Wang J."/>
            <person name="Shi W."/>
            <person name="Du L."/>
            <person name="Sun Y."/>
            <person name="Zhan W."/>
            <person name="Jiang J.F."/>
            <person name="Wang Q."/>
            <person name="Zhang B."/>
            <person name="Ji P."/>
            <person name="Bell-Sakyi L."/>
            <person name="Cui X.M."/>
            <person name="Yuan T.T."/>
            <person name="Jiang B.G."/>
            <person name="Yang W.F."/>
            <person name="Lam T.T."/>
            <person name="Chang Q.C."/>
            <person name="Ding S.J."/>
            <person name="Wang X.J."/>
            <person name="Zhu J.G."/>
            <person name="Ruan X.D."/>
            <person name="Zhao L."/>
            <person name="Wei J.T."/>
            <person name="Ye R.Z."/>
            <person name="Que T.C."/>
            <person name="Du C.H."/>
            <person name="Zhou Y.H."/>
            <person name="Cheng J.X."/>
            <person name="Dai P.F."/>
            <person name="Guo W.B."/>
            <person name="Han X.H."/>
            <person name="Huang E.J."/>
            <person name="Li L.F."/>
            <person name="Wei W."/>
            <person name="Gao Y.C."/>
            <person name="Liu J.Z."/>
            <person name="Shao H.Z."/>
            <person name="Wang X."/>
            <person name="Wang C.C."/>
            <person name="Yang T.C."/>
            <person name="Huo Q.B."/>
            <person name="Li W."/>
            <person name="Chen H.Y."/>
            <person name="Chen S.E."/>
            <person name="Zhou L.G."/>
            <person name="Ni X.B."/>
            <person name="Tian J.H."/>
            <person name="Sheng Y."/>
            <person name="Liu T."/>
            <person name="Pan Y.S."/>
            <person name="Xia L.Y."/>
            <person name="Li J."/>
            <person name="Zhao F."/>
            <person name="Cao W.C."/>
        </authorList>
    </citation>
    <scope>NUCLEOTIDE SEQUENCE [LARGE SCALE GENOMIC DNA]</scope>
    <source>
        <strain evidence="1">Iper-2018</strain>
    </source>
</reference>
<sequence length="136" mass="15126">CSLQFDGGEVDGAASLLADIERRRTEYGDKDRTRQFWDVKTGLWERREAASGVDADSWTRCSTWHFDPYGQRSTTSRLSSPEKTQGAAESEEDALLSGSECYVCEARSGQTRKYCEQLYSAEAGSDLATGMTVLFL</sequence>
<gene>
    <name evidence="1" type="ORF">HPB47_017429</name>
</gene>
<proteinExistence type="predicted"/>
<evidence type="ECO:0000313" key="1">
    <source>
        <dbReference type="EMBL" id="KAG0437473.1"/>
    </source>
</evidence>
<evidence type="ECO:0000313" key="2">
    <source>
        <dbReference type="Proteomes" id="UP000805193"/>
    </source>
</evidence>
<name>A0AC60QP88_IXOPE</name>